<dbReference type="InterPro" id="IPR035903">
    <property type="entry name" value="HesB-like_dom_sf"/>
</dbReference>
<dbReference type="SUPFAM" id="SSF89360">
    <property type="entry name" value="HesB-like domain"/>
    <property type="match status" value="1"/>
</dbReference>
<sequence length="97" mass="9986">MLTLTENASTIVKDLNDQIATDQGLPEAGLRISGEDGPEPSFAVSAADQPAATDQVVEQDGAKVFLDEIASAQLDDKVLDASVDEAGNVAFALGLQA</sequence>
<dbReference type="Gene3D" id="2.60.300.12">
    <property type="entry name" value="HesB-like domain"/>
    <property type="match status" value="1"/>
</dbReference>
<organism evidence="1 2">
    <name type="scientific">Nocardioides aquaticus</name>
    <dbReference type="NCBI Taxonomy" id="160826"/>
    <lineage>
        <taxon>Bacteria</taxon>
        <taxon>Bacillati</taxon>
        <taxon>Actinomycetota</taxon>
        <taxon>Actinomycetes</taxon>
        <taxon>Propionibacteriales</taxon>
        <taxon>Nocardioidaceae</taxon>
        <taxon>Nocardioides</taxon>
    </lineage>
</organism>
<reference evidence="1 2" key="1">
    <citation type="submission" date="2021-05" db="EMBL/GenBank/DDBJ databases">
        <title>Complete genome of Nocardioides aquaticus KCTC 9944T isolated from meromictic and hypersaline Ekho Lake, Antarctica.</title>
        <authorList>
            <person name="Hwang K."/>
            <person name="Kim K.M."/>
            <person name="Choe H."/>
        </authorList>
    </citation>
    <scope>NUCLEOTIDE SEQUENCE [LARGE SCALE GENOMIC DNA]</scope>
    <source>
        <strain evidence="1 2">KCTC 9944</strain>
    </source>
</reference>
<proteinExistence type="predicted"/>
<dbReference type="EMBL" id="CP075371">
    <property type="protein sequence ID" value="QVT80039.1"/>
    <property type="molecule type" value="Genomic_DNA"/>
</dbReference>
<gene>
    <name evidence="1" type="primary">hesB2</name>
    <name evidence="1" type="ORF">ENKNEFLB_02429</name>
</gene>
<name>A0ABX8EHQ8_9ACTN</name>
<dbReference type="RefSeq" id="WP_214055659.1">
    <property type="nucleotide sequence ID" value="NZ_BAAAHS010000179.1"/>
</dbReference>
<accession>A0ABX8EHQ8</accession>
<protein>
    <submittedName>
        <fullName evidence="1">Protein HesB, vegetative</fullName>
    </submittedName>
</protein>
<evidence type="ECO:0000313" key="2">
    <source>
        <dbReference type="Proteomes" id="UP000679307"/>
    </source>
</evidence>
<dbReference type="Proteomes" id="UP000679307">
    <property type="component" value="Chromosome"/>
</dbReference>
<keyword evidence="2" id="KW-1185">Reference proteome</keyword>
<evidence type="ECO:0000313" key="1">
    <source>
        <dbReference type="EMBL" id="QVT80039.1"/>
    </source>
</evidence>